<reference evidence="2" key="1">
    <citation type="submission" date="2023-12" db="EMBL/GenBank/DDBJ databases">
        <title>Genome assembly of Anisodus tanguticus.</title>
        <authorList>
            <person name="Wang Y.-J."/>
        </authorList>
    </citation>
    <scope>NUCLEOTIDE SEQUENCE</scope>
    <source>
        <strain evidence="2">KB-2021</strain>
        <tissue evidence="2">Leaf</tissue>
    </source>
</reference>
<comment type="caution">
    <text evidence="2">The sequence shown here is derived from an EMBL/GenBank/DDBJ whole genome shotgun (WGS) entry which is preliminary data.</text>
</comment>
<name>A0AAE1SLU2_9SOLA</name>
<evidence type="ECO:0000313" key="3">
    <source>
        <dbReference type="Proteomes" id="UP001291623"/>
    </source>
</evidence>
<keyword evidence="1" id="KW-1133">Transmembrane helix</keyword>
<gene>
    <name evidence="2" type="ORF">RND71_010536</name>
</gene>
<dbReference type="EMBL" id="JAVYJV010000005">
    <property type="protein sequence ID" value="KAK4371061.1"/>
    <property type="molecule type" value="Genomic_DNA"/>
</dbReference>
<proteinExistence type="predicted"/>
<keyword evidence="3" id="KW-1185">Reference proteome</keyword>
<evidence type="ECO:0000256" key="1">
    <source>
        <dbReference type="SAM" id="Phobius"/>
    </source>
</evidence>
<accession>A0AAE1SLU2</accession>
<sequence length="55" mass="6370">MENGKRSWGWLSKLGFGKSVAFAHFFNFAGFVIRETRLKREKSGNFNLGFSIFHN</sequence>
<keyword evidence="1" id="KW-0812">Transmembrane</keyword>
<feature type="transmembrane region" description="Helical" evidence="1">
    <location>
        <begin position="15"/>
        <end position="33"/>
    </location>
</feature>
<evidence type="ECO:0000313" key="2">
    <source>
        <dbReference type="EMBL" id="KAK4371061.1"/>
    </source>
</evidence>
<dbReference type="Proteomes" id="UP001291623">
    <property type="component" value="Unassembled WGS sequence"/>
</dbReference>
<organism evidence="2 3">
    <name type="scientific">Anisodus tanguticus</name>
    <dbReference type="NCBI Taxonomy" id="243964"/>
    <lineage>
        <taxon>Eukaryota</taxon>
        <taxon>Viridiplantae</taxon>
        <taxon>Streptophyta</taxon>
        <taxon>Embryophyta</taxon>
        <taxon>Tracheophyta</taxon>
        <taxon>Spermatophyta</taxon>
        <taxon>Magnoliopsida</taxon>
        <taxon>eudicotyledons</taxon>
        <taxon>Gunneridae</taxon>
        <taxon>Pentapetalae</taxon>
        <taxon>asterids</taxon>
        <taxon>lamiids</taxon>
        <taxon>Solanales</taxon>
        <taxon>Solanaceae</taxon>
        <taxon>Solanoideae</taxon>
        <taxon>Hyoscyameae</taxon>
        <taxon>Anisodus</taxon>
    </lineage>
</organism>
<dbReference type="AlphaFoldDB" id="A0AAE1SLU2"/>
<protein>
    <submittedName>
        <fullName evidence="2">Uncharacterized protein</fullName>
    </submittedName>
</protein>
<keyword evidence="1" id="KW-0472">Membrane</keyword>